<dbReference type="GO" id="GO:0005765">
    <property type="term" value="C:lysosomal membrane"/>
    <property type="evidence" value="ECO:0007669"/>
    <property type="project" value="TreeGrafter"/>
</dbReference>
<sequence>GSINKLFEDDYFVLELIKLLYDETLEAHVKIEFLTVIEQWGSAVLPTNSIDQAIIALLDVFKDLDSSPTSLAVAVQLLLTVTTLFIENDELLLTDVCTSYLTVLTNLINKVNNLNTRRLRACGCQCLAQMESWKPGLLWRGRESFTKLVREETTDVCQDYIHLLITVTLNTEQLDKEEQANLKSETGKKVIRSQVSTEGKDILSTVSLIMENLFQLTPSGVLSVAWSVARLVKGHEDILPNVFKPLMLQCLPSMDPCVIYMMLFLQKMFRRKILSDTEESQLLKRVVESINNPSTQSSTRLLLLEWMLSYLQEVSR</sequence>
<dbReference type="PANTHER" id="PTHR34033:SF1">
    <property type="entry name" value="AP-5 COMPLEX SUBUNIT BETA-1"/>
    <property type="match status" value="1"/>
</dbReference>
<protein>
    <recommendedName>
        <fullName evidence="1">AP5B1 middle domain-containing protein</fullName>
    </recommendedName>
</protein>
<dbReference type="GO" id="GO:0030119">
    <property type="term" value="C:AP-type membrane coat adaptor complex"/>
    <property type="evidence" value="ECO:0007669"/>
    <property type="project" value="TreeGrafter"/>
</dbReference>
<dbReference type="InterPro" id="IPR016024">
    <property type="entry name" value="ARM-type_fold"/>
</dbReference>
<dbReference type="AlphaFoldDB" id="A0A0B7AGE4"/>
<dbReference type="EMBL" id="HACG01032993">
    <property type="protein sequence ID" value="CEK79858.1"/>
    <property type="molecule type" value="Transcribed_RNA"/>
</dbReference>
<feature type="domain" description="AP5B1 middle" evidence="1">
    <location>
        <begin position="200"/>
        <end position="312"/>
    </location>
</feature>
<reference evidence="2" key="1">
    <citation type="submission" date="2014-12" db="EMBL/GenBank/DDBJ databases">
        <title>Insight into the proteome of Arion vulgaris.</title>
        <authorList>
            <person name="Aradska J."/>
            <person name="Bulat T."/>
            <person name="Smidak R."/>
            <person name="Sarate P."/>
            <person name="Gangsoo J."/>
            <person name="Sialana F."/>
            <person name="Bilban M."/>
            <person name="Lubec G."/>
        </authorList>
    </citation>
    <scope>NUCLEOTIDE SEQUENCE</scope>
    <source>
        <tissue evidence="2">Skin</tissue>
    </source>
</reference>
<dbReference type="PANTHER" id="PTHR34033">
    <property type="entry name" value="AP-5 COMPLEX SUBUNIT BETA-1"/>
    <property type="match status" value="1"/>
</dbReference>
<dbReference type="GO" id="GO:0016197">
    <property type="term" value="P:endosomal transport"/>
    <property type="evidence" value="ECO:0007669"/>
    <property type="project" value="InterPro"/>
</dbReference>
<name>A0A0B7AGE4_9EUPU</name>
<proteinExistence type="predicted"/>
<accession>A0A0B7AGE4</accession>
<evidence type="ECO:0000259" key="1">
    <source>
        <dbReference type="Pfam" id="PF21588"/>
    </source>
</evidence>
<dbReference type="InterPro" id="IPR048979">
    <property type="entry name" value="AP5B1_middle"/>
</dbReference>
<feature type="non-terminal residue" evidence="2">
    <location>
        <position position="1"/>
    </location>
</feature>
<feature type="non-terminal residue" evidence="2">
    <location>
        <position position="316"/>
    </location>
</feature>
<dbReference type="Pfam" id="PF21588">
    <property type="entry name" value="AP5B1_middle"/>
    <property type="match status" value="1"/>
</dbReference>
<dbReference type="InterPro" id="IPR038741">
    <property type="entry name" value="AP5B1"/>
</dbReference>
<dbReference type="SUPFAM" id="SSF48371">
    <property type="entry name" value="ARM repeat"/>
    <property type="match status" value="1"/>
</dbReference>
<evidence type="ECO:0000313" key="2">
    <source>
        <dbReference type="EMBL" id="CEK79858.1"/>
    </source>
</evidence>
<organism evidence="2">
    <name type="scientific">Arion vulgaris</name>
    <dbReference type="NCBI Taxonomy" id="1028688"/>
    <lineage>
        <taxon>Eukaryota</taxon>
        <taxon>Metazoa</taxon>
        <taxon>Spiralia</taxon>
        <taxon>Lophotrochozoa</taxon>
        <taxon>Mollusca</taxon>
        <taxon>Gastropoda</taxon>
        <taxon>Heterobranchia</taxon>
        <taxon>Euthyneura</taxon>
        <taxon>Panpulmonata</taxon>
        <taxon>Eupulmonata</taxon>
        <taxon>Stylommatophora</taxon>
        <taxon>Helicina</taxon>
        <taxon>Arionoidea</taxon>
        <taxon>Arionidae</taxon>
        <taxon>Arion</taxon>
    </lineage>
</organism>
<gene>
    <name evidence="2" type="primary">ORF117865</name>
</gene>